<reference evidence="3" key="1">
    <citation type="journal article" date="2019" name="bioRxiv">
        <title>The Genome of the Zebra Mussel, Dreissena polymorpha: A Resource for Invasive Species Research.</title>
        <authorList>
            <person name="McCartney M.A."/>
            <person name="Auch B."/>
            <person name="Kono T."/>
            <person name="Mallez S."/>
            <person name="Zhang Y."/>
            <person name="Obille A."/>
            <person name="Becker A."/>
            <person name="Abrahante J.E."/>
            <person name="Garbe J."/>
            <person name="Badalamenti J.P."/>
            <person name="Herman A."/>
            <person name="Mangelson H."/>
            <person name="Liachko I."/>
            <person name="Sullivan S."/>
            <person name="Sone E.D."/>
            <person name="Koren S."/>
            <person name="Silverstein K.A.T."/>
            <person name="Beckman K.B."/>
            <person name="Gohl D.M."/>
        </authorList>
    </citation>
    <scope>NUCLEOTIDE SEQUENCE</scope>
    <source>
        <strain evidence="3">Duluth1</strain>
        <tissue evidence="3">Whole animal</tissue>
    </source>
</reference>
<dbReference type="EMBL" id="JAIWYP010000012">
    <property type="protein sequence ID" value="KAH3730769.1"/>
    <property type="molecule type" value="Genomic_DNA"/>
</dbReference>
<protein>
    <submittedName>
        <fullName evidence="3">Uncharacterized protein</fullName>
    </submittedName>
</protein>
<name>A0A9D4CU22_DREPO</name>
<evidence type="ECO:0000256" key="1">
    <source>
        <dbReference type="SAM" id="MobiDB-lite"/>
    </source>
</evidence>
<keyword evidence="2" id="KW-0472">Membrane</keyword>
<feature type="transmembrane region" description="Helical" evidence="2">
    <location>
        <begin position="49"/>
        <end position="64"/>
    </location>
</feature>
<comment type="caution">
    <text evidence="3">The sequence shown here is derived from an EMBL/GenBank/DDBJ whole genome shotgun (WGS) entry which is preliminary data.</text>
</comment>
<feature type="region of interest" description="Disordered" evidence="1">
    <location>
        <begin position="17"/>
        <end position="46"/>
    </location>
</feature>
<dbReference type="AlphaFoldDB" id="A0A9D4CU22"/>
<keyword evidence="4" id="KW-1185">Reference proteome</keyword>
<reference evidence="3" key="2">
    <citation type="submission" date="2020-11" db="EMBL/GenBank/DDBJ databases">
        <authorList>
            <person name="McCartney M.A."/>
            <person name="Auch B."/>
            <person name="Kono T."/>
            <person name="Mallez S."/>
            <person name="Becker A."/>
            <person name="Gohl D.M."/>
            <person name="Silverstein K.A.T."/>
            <person name="Koren S."/>
            <person name="Bechman K.B."/>
            <person name="Herman A."/>
            <person name="Abrahante J.E."/>
            <person name="Garbe J."/>
        </authorList>
    </citation>
    <scope>NUCLEOTIDE SEQUENCE</scope>
    <source>
        <strain evidence="3">Duluth1</strain>
        <tissue evidence="3">Whole animal</tissue>
    </source>
</reference>
<accession>A0A9D4CU22</accession>
<keyword evidence="2" id="KW-0812">Transmembrane</keyword>
<proteinExistence type="predicted"/>
<sequence length="103" mass="12144">MKSNVFTADVVLFKPTIRSDGDDDYDECDCSGNSGGEGEKKKRKKKKKMMIEVVVVMMIMMMMRRRRRRKRRRRTVIMMTTHLILYLDLHDDSSTYAKAGRFT</sequence>
<evidence type="ECO:0000313" key="4">
    <source>
        <dbReference type="Proteomes" id="UP000828390"/>
    </source>
</evidence>
<organism evidence="3 4">
    <name type="scientific">Dreissena polymorpha</name>
    <name type="common">Zebra mussel</name>
    <name type="synonym">Mytilus polymorpha</name>
    <dbReference type="NCBI Taxonomy" id="45954"/>
    <lineage>
        <taxon>Eukaryota</taxon>
        <taxon>Metazoa</taxon>
        <taxon>Spiralia</taxon>
        <taxon>Lophotrochozoa</taxon>
        <taxon>Mollusca</taxon>
        <taxon>Bivalvia</taxon>
        <taxon>Autobranchia</taxon>
        <taxon>Heteroconchia</taxon>
        <taxon>Euheterodonta</taxon>
        <taxon>Imparidentia</taxon>
        <taxon>Neoheterodontei</taxon>
        <taxon>Myida</taxon>
        <taxon>Dreissenoidea</taxon>
        <taxon>Dreissenidae</taxon>
        <taxon>Dreissena</taxon>
    </lineage>
</organism>
<gene>
    <name evidence="3" type="ORF">DPMN_056765</name>
</gene>
<dbReference type="Proteomes" id="UP000828390">
    <property type="component" value="Unassembled WGS sequence"/>
</dbReference>
<keyword evidence="2" id="KW-1133">Transmembrane helix</keyword>
<evidence type="ECO:0000256" key="2">
    <source>
        <dbReference type="SAM" id="Phobius"/>
    </source>
</evidence>
<evidence type="ECO:0000313" key="3">
    <source>
        <dbReference type="EMBL" id="KAH3730769.1"/>
    </source>
</evidence>